<organism evidence="10 11">
    <name type="scientific">Abditibacterium utsteinense</name>
    <dbReference type="NCBI Taxonomy" id="1960156"/>
    <lineage>
        <taxon>Bacteria</taxon>
        <taxon>Pseudomonadati</taxon>
        <taxon>Abditibacteriota</taxon>
        <taxon>Abditibacteriia</taxon>
        <taxon>Abditibacteriales</taxon>
        <taxon>Abditibacteriaceae</taxon>
        <taxon>Abditibacterium</taxon>
    </lineage>
</organism>
<comment type="similarity">
    <text evidence="1 8 9">Belongs to the universal ribosomal protein uS8 family.</text>
</comment>
<keyword evidence="4 8" id="KW-0689">Ribosomal protein</keyword>
<dbReference type="AlphaFoldDB" id="A0A2S8ST57"/>
<proteinExistence type="inferred from homology"/>
<evidence type="ECO:0000256" key="9">
    <source>
        <dbReference type="RuleBase" id="RU003660"/>
    </source>
</evidence>
<dbReference type="Gene3D" id="3.30.1370.30">
    <property type="match status" value="1"/>
</dbReference>
<dbReference type="Proteomes" id="UP000237684">
    <property type="component" value="Unassembled WGS sequence"/>
</dbReference>
<gene>
    <name evidence="8" type="primary">rpsH</name>
    <name evidence="10" type="ORF">B1R32_108169</name>
</gene>
<evidence type="ECO:0000256" key="4">
    <source>
        <dbReference type="ARBA" id="ARBA00022980"/>
    </source>
</evidence>
<dbReference type="GO" id="GO:0003735">
    <property type="term" value="F:structural constituent of ribosome"/>
    <property type="evidence" value="ECO:0007669"/>
    <property type="project" value="InterPro"/>
</dbReference>
<name>A0A2S8ST57_9BACT</name>
<keyword evidence="5 8" id="KW-0687">Ribonucleoprotein</keyword>
<evidence type="ECO:0000313" key="11">
    <source>
        <dbReference type="Proteomes" id="UP000237684"/>
    </source>
</evidence>
<keyword evidence="2 8" id="KW-0699">rRNA-binding</keyword>
<dbReference type="GO" id="GO:0006412">
    <property type="term" value="P:translation"/>
    <property type="evidence" value="ECO:0007669"/>
    <property type="project" value="UniProtKB-UniRule"/>
</dbReference>
<evidence type="ECO:0000256" key="3">
    <source>
        <dbReference type="ARBA" id="ARBA00022884"/>
    </source>
</evidence>
<sequence>MQTDPIADFLTSIRNANQAKKVDVTVPSSKIKIEIARVLKAEGYIADYSSVEDDKQGRLTVTLRYSASRERILQHIERVSKPGRRIYVGKTEIPRVLGGLGVAILSTPRGVLTGSNAKSQGVGGELLAKVY</sequence>
<accession>A0A2S8ST57</accession>
<protein>
    <recommendedName>
        <fullName evidence="6 8">Small ribosomal subunit protein uS8</fullName>
    </recommendedName>
</protein>
<dbReference type="OrthoDB" id="9802617at2"/>
<dbReference type="GO" id="GO:0005840">
    <property type="term" value="C:ribosome"/>
    <property type="evidence" value="ECO:0007669"/>
    <property type="project" value="UniProtKB-KW"/>
</dbReference>
<comment type="function">
    <text evidence="8">One of the primary rRNA binding proteins, it binds directly to 16S rRNA central domain where it helps coordinate assembly of the platform of the 30S subunit.</text>
</comment>
<dbReference type="GO" id="GO:0005737">
    <property type="term" value="C:cytoplasm"/>
    <property type="evidence" value="ECO:0007669"/>
    <property type="project" value="UniProtKB-ARBA"/>
</dbReference>
<evidence type="ECO:0000256" key="5">
    <source>
        <dbReference type="ARBA" id="ARBA00023274"/>
    </source>
</evidence>
<dbReference type="SUPFAM" id="SSF56047">
    <property type="entry name" value="Ribosomal protein S8"/>
    <property type="match status" value="1"/>
</dbReference>
<dbReference type="EMBL" id="NIGF01000008">
    <property type="protein sequence ID" value="PQV63958.1"/>
    <property type="molecule type" value="Genomic_DNA"/>
</dbReference>
<dbReference type="GO" id="GO:1990904">
    <property type="term" value="C:ribonucleoprotein complex"/>
    <property type="evidence" value="ECO:0007669"/>
    <property type="project" value="UniProtKB-KW"/>
</dbReference>
<dbReference type="PROSITE" id="PS00053">
    <property type="entry name" value="RIBOSOMAL_S8"/>
    <property type="match status" value="1"/>
</dbReference>
<evidence type="ECO:0000313" key="10">
    <source>
        <dbReference type="EMBL" id="PQV63958.1"/>
    </source>
</evidence>
<keyword evidence="3 8" id="KW-0694">RNA-binding</keyword>
<dbReference type="InterPro" id="IPR047863">
    <property type="entry name" value="Ribosomal_uS8_CS"/>
</dbReference>
<dbReference type="NCBIfam" id="NF001109">
    <property type="entry name" value="PRK00136.1"/>
    <property type="match status" value="1"/>
</dbReference>
<comment type="caution">
    <text evidence="10">The sequence shown here is derived from an EMBL/GenBank/DDBJ whole genome shotgun (WGS) entry which is preliminary data.</text>
</comment>
<evidence type="ECO:0000256" key="6">
    <source>
        <dbReference type="ARBA" id="ARBA00035258"/>
    </source>
</evidence>
<evidence type="ECO:0000256" key="1">
    <source>
        <dbReference type="ARBA" id="ARBA00006471"/>
    </source>
</evidence>
<reference evidence="10 11" key="1">
    <citation type="journal article" date="2018" name="Syst. Appl. Microbiol.">
        <title>Abditibacterium utsteinense sp. nov., the first cultivated member of candidate phylum FBP, isolated from ice-free Antarctic soil samples.</title>
        <authorList>
            <person name="Tahon G."/>
            <person name="Tytgat B."/>
            <person name="Lebbe L."/>
            <person name="Carlier A."/>
            <person name="Willems A."/>
        </authorList>
    </citation>
    <scope>NUCLEOTIDE SEQUENCE [LARGE SCALE GENOMIC DNA]</scope>
    <source>
        <strain evidence="10 11">LMG 29911</strain>
    </source>
</reference>
<dbReference type="InParanoid" id="A0A2S8ST57"/>
<dbReference type="Pfam" id="PF00410">
    <property type="entry name" value="Ribosomal_S8"/>
    <property type="match status" value="1"/>
</dbReference>
<dbReference type="RefSeq" id="WP_105483791.1">
    <property type="nucleotide sequence ID" value="NZ_NIGF01000008.1"/>
</dbReference>
<evidence type="ECO:0000256" key="2">
    <source>
        <dbReference type="ARBA" id="ARBA00022730"/>
    </source>
</evidence>
<evidence type="ECO:0000256" key="8">
    <source>
        <dbReference type="HAMAP-Rule" id="MF_01302"/>
    </source>
</evidence>
<dbReference type="GO" id="GO:0019843">
    <property type="term" value="F:rRNA binding"/>
    <property type="evidence" value="ECO:0007669"/>
    <property type="project" value="UniProtKB-UniRule"/>
</dbReference>
<dbReference type="InterPro" id="IPR035987">
    <property type="entry name" value="Ribosomal_uS8_sf"/>
</dbReference>
<comment type="subunit">
    <text evidence="7 8">Part of the 30S ribosomal subunit. Contacts proteins S5 and S12.</text>
</comment>
<dbReference type="FunFam" id="3.30.1490.10:FF:000001">
    <property type="entry name" value="30S ribosomal protein S8"/>
    <property type="match status" value="1"/>
</dbReference>
<dbReference type="HAMAP" id="MF_01302_B">
    <property type="entry name" value="Ribosomal_uS8_B"/>
    <property type="match status" value="1"/>
</dbReference>
<dbReference type="Gene3D" id="3.30.1490.10">
    <property type="match status" value="1"/>
</dbReference>
<dbReference type="PANTHER" id="PTHR11758">
    <property type="entry name" value="40S RIBOSOMAL PROTEIN S15A"/>
    <property type="match status" value="1"/>
</dbReference>
<dbReference type="FunFam" id="3.30.1370.30:FF:000002">
    <property type="entry name" value="30S ribosomal protein S8"/>
    <property type="match status" value="1"/>
</dbReference>
<dbReference type="FunCoup" id="A0A2S8ST57">
    <property type="interactions" value="388"/>
</dbReference>
<keyword evidence="11" id="KW-1185">Reference proteome</keyword>
<dbReference type="InterPro" id="IPR000630">
    <property type="entry name" value="Ribosomal_uS8"/>
</dbReference>
<evidence type="ECO:0000256" key="7">
    <source>
        <dbReference type="ARBA" id="ARBA00046740"/>
    </source>
</evidence>